<sequence>MFQAAPTPYHPYETGRYTVSAGLYRLGIQPIEGRPETHTFSFDHTYPAYIAAKVQARTRALHEYYALAGLTPELREAGLRFIAQTAAHDSQGVLTWDGQTLSNHALGWAGTLDLKRGTLEKLRHFPAPHAHIVQGITPLDALDFLAMNVQEDVSLLCKSGNSDHLAALHVLLPEKWNPLDKIGRDFVAVHQVVAGSEAMNRSAPKLLDAILSRGPFARFVWGVTASERLDHHPHAPPEPELSSDPAQWFLRAERQTLHGFPAAGGAVFTIRAYIYPLAAHLDTPERAAALAAGIRSMTPEQLAYKGLTQSVSVLLAWLDTRARVDG</sequence>
<keyword evidence="2" id="KW-1185">Reference proteome</keyword>
<protein>
    <recommendedName>
        <fullName evidence="3">DUF3445 domain-containing protein</fullName>
    </recommendedName>
</protein>
<dbReference type="InterPro" id="IPR021848">
    <property type="entry name" value="HODM_asu-like"/>
</dbReference>
<dbReference type="RefSeq" id="WP_189087794.1">
    <property type="nucleotide sequence ID" value="NZ_BMQL01000001.1"/>
</dbReference>
<evidence type="ECO:0008006" key="3">
    <source>
        <dbReference type="Google" id="ProtNLM"/>
    </source>
</evidence>
<gene>
    <name evidence="1" type="ORF">GCM10008957_03980</name>
</gene>
<evidence type="ECO:0000313" key="1">
    <source>
        <dbReference type="EMBL" id="GGQ94920.1"/>
    </source>
</evidence>
<comment type="caution">
    <text evidence="1">The sequence shown here is derived from an EMBL/GenBank/DDBJ whole genome shotgun (WGS) entry which is preliminary data.</text>
</comment>
<proteinExistence type="predicted"/>
<accession>A0A918BWV8</accession>
<evidence type="ECO:0000313" key="2">
    <source>
        <dbReference type="Proteomes" id="UP000603865"/>
    </source>
</evidence>
<reference evidence="1" key="1">
    <citation type="journal article" date="2014" name="Int. J. Syst. Evol. Microbiol.">
        <title>Complete genome sequence of Corynebacterium casei LMG S-19264T (=DSM 44701T), isolated from a smear-ripened cheese.</title>
        <authorList>
            <consortium name="US DOE Joint Genome Institute (JGI-PGF)"/>
            <person name="Walter F."/>
            <person name="Albersmeier A."/>
            <person name="Kalinowski J."/>
            <person name="Ruckert C."/>
        </authorList>
    </citation>
    <scope>NUCLEOTIDE SEQUENCE</scope>
    <source>
        <strain evidence="1">JCM 31311</strain>
    </source>
</reference>
<name>A0A918BWV8_9DEIO</name>
<dbReference type="Pfam" id="PF11927">
    <property type="entry name" value="HODM_asu-like"/>
    <property type="match status" value="1"/>
</dbReference>
<dbReference type="Proteomes" id="UP000603865">
    <property type="component" value="Unassembled WGS sequence"/>
</dbReference>
<dbReference type="AlphaFoldDB" id="A0A918BWV8"/>
<dbReference type="EMBL" id="BMQL01000001">
    <property type="protein sequence ID" value="GGQ94920.1"/>
    <property type="molecule type" value="Genomic_DNA"/>
</dbReference>
<reference evidence="1" key="2">
    <citation type="submission" date="2020-09" db="EMBL/GenBank/DDBJ databases">
        <authorList>
            <person name="Sun Q."/>
            <person name="Ohkuma M."/>
        </authorList>
    </citation>
    <scope>NUCLEOTIDE SEQUENCE</scope>
    <source>
        <strain evidence="1">JCM 31311</strain>
    </source>
</reference>
<organism evidence="1 2">
    <name type="scientific">Deinococcus ruber</name>
    <dbReference type="NCBI Taxonomy" id="1848197"/>
    <lineage>
        <taxon>Bacteria</taxon>
        <taxon>Thermotogati</taxon>
        <taxon>Deinococcota</taxon>
        <taxon>Deinococci</taxon>
        <taxon>Deinococcales</taxon>
        <taxon>Deinococcaceae</taxon>
        <taxon>Deinococcus</taxon>
    </lineage>
</organism>